<dbReference type="Pfam" id="PF00023">
    <property type="entry name" value="Ank"/>
    <property type="match status" value="1"/>
</dbReference>
<feature type="repeat" description="ANK" evidence="3">
    <location>
        <begin position="113"/>
        <end position="145"/>
    </location>
</feature>
<evidence type="ECO:0000256" key="3">
    <source>
        <dbReference type="PROSITE-ProRule" id="PRU00023"/>
    </source>
</evidence>
<comment type="caution">
    <text evidence="5">The sequence shown here is derived from an EMBL/GenBank/DDBJ whole genome shotgun (WGS) entry which is preliminary data.</text>
</comment>
<protein>
    <submittedName>
        <fullName evidence="5">Uncharacterized protein</fullName>
    </submittedName>
</protein>
<reference evidence="5" key="1">
    <citation type="submission" date="2013-08" db="EMBL/GenBank/DDBJ databases">
        <title>Gene expansion shapes genome architecture in the human pathogen Lichtheimia corymbifera: an evolutionary genomics analysis in the ancient terrestrial Mucorales (Mucoromycotina).</title>
        <authorList>
            <person name="Schwartze V.U."/>
            <person name="Winter S."/>
            <person name="Shelest E."/>
            <person name="Marcet-Houben M."/>
            <person name="Horn F."/>
            <person name="Wehner S."/>
            <person name="Hoffmann K."/>
            <person name="Riege K."/>
            <person name="Sammeth M."/>
            <person name="Nowrousian M."/>
            <person name="Valiante V."/>
            <person name="Linde J."/>
            <person name="Jacobsen I.D."/>
            <person name="Marz M."/>
            <person name="Brakhage A.A."/>
            <person name="Gabaldon T."/>
            <person name="Bocker S."/>
            <person name="Voigt K."/>
        </authorList>
    </citation>
    <scope>NUCLEOTIDE SEQUENCE [LARGE SCALE GENOMIC DNA]</scope>
    <source>
        <strain evidence="5">FSU 9682</strain>
    </source>
</reference>
<sequence length="351" mass="38327">MSLPSPPPENRKRKRSVEHQPTASHKQLKHATSTAITTTTNNSNNLGQLCWACFSKSEAALRILLLKGGLDPNAAHGQDQSTPLHVAATVGFLNGVDQLLQHPEVDVNKVDAHGNTAIHRAILGNNTSCLQLLLENGSRVDIQDKHGRLPIHLAALYRRSDCVSILLSFADHDDLMDKRTIAQRTVVEECLVGGSASILKMLLKHILPSRCHQKESNHGWIGTAVYWNRIECLKVLIEAGLDVNTPLSTQDPSDTALHRAVQQRKIDMVRCLCAAKAKACLPDGSNPPLLYAASHGFVDMIRLLITPDTSADTIRQAYLLMDTLGLADRFVNIVRARPSSTSSTLSSSPSF</sequence>
<keyword evidence="1" id="KW-0677">Repeat</keyword>
<dbReference type="PANTHER" id="PTHR24198:SF165">
    <property type="entry name" value="ANKYRIN REPEAT-CONTAINING PROTEIN-RELATED"/>
    <property type="match status" value="1"/>
</dbReference>
<evidence type="ECO:0000256" key="2">
    <source>
        <dbReference type="ARBA" id="ARBA00023043"/>
    </source>
</evidence>
<dbReference type="EMBL" id="CBTN010000005">
    <property type="protein sequence ID" value="CDH50154.1"/>
    <property type="molecule type" value="Genomic_DNA"/>
</dbReference>
<dbReference type="Gene3D" id="1.25.40.20">
    <property type="entry name" value="Ankyrin repeat-containing domain"/>
    <property type="match status" value="2"/>
</dbReference>
<dbReference type="InterPro" id="IPR036770">
    <property type="entry name" value="Ankyrin_rpt-contain_sf"/>
</dbReference>
<dbReference type="PANTHER" id="PTHR24198">
    <property type="entry name" value="ANKYRIN REPEAT AND PROTEIN KINASE DOMAIN-CONTAINING PROTEIN"/>
    <property type="match status" value="1"/>
</dbReference>
<feature type="repeat" description="ANK" evidence="3">
    <location>
        <begin position="79"/>
        <end position="112"/>
    </location>
</feature>
<keyword evidence="6" id="KW-1185">Reference proteome</keyword>
<dbReference type="OrthoDB" id="341259at2759"/>
<dbReference type="VEuPathDB" id="FungiDB:LCOR_01877.1"/>
<organism evidence="5 6">
    <name type="scientific">Lichtheimia corymbifera JMRC:FSU:9682</name>
    <dbReference type="NCBI Taxonomy" id="1263082"/>
    <lineage>
        <taxon>Eukaryota</taxon>
        <taxon>Fungi</taxon>
        <taxon>Fungi incertae sedis</taxon>
        <taxon>Mucoromycota</taxon>
        <taxon>Mucoromycotina</taxon>
        <taxon>Mucoromycetes</taxon>
        <taxon>Mucorales</taxon>
        <taxon>Lichtheimiaceae</taxon>
        <taxon>Lichtheimia</taxon>
    </lineage>
</organism>
<accession>A0A068RJJ9</accession>
<dbReference type="SMART" id="SM00248">
    <property type="entry name" value="ANK"/>
    <property type="match status" value="8"/>
</dbReference>
<keyword evidence="2 3" id="KW-0040">ANK repeat</keyword>
<proteinExistence type="predicted"/>
<dbReference type="PROSITE" id="PS50297">
    <property type="entry name" value="ANK_REP_REGION"/>
    <property type="match status" value="1"/>
</dbReference>
<dbReference type="PROSITE" id="PS50088">
    <property type="entry name" value="ANK_REPEAT"/>
    <property type="match status" value="2"/>
</dbReference>
<dbReference type="SUPFAM" id="SSF48403">
    <property type="entry name" value="Ankyrin repeat"/>
    <property type="match status" value="1"/>
</dbReference>
<dbReference type="InterPro" id="IPR002110">
    <property type="entry name" value="Ankyrin_rpt"/>
</dbReference>
<evidence type="ECO:0000313" key="6">
    <source>
        <dbReference type="Proteomes" id="UP000027586"/>
    </source>
</evidence>
<gene>
    <name evidence="5" type="ORF">LCOR_01877.1</name>
</gene>
<evidence type="ECO:0000313" key="5">
    <source>
        <dbReference type="EMBL" id="CDH50154.1"/>
    </source>
</evidence>
<evidence type="ECO:0000256" key="4">
    <source>
        <dbReference type="SAM" id="MobiDB-lite"/>
    </source>
</evidence>
<dbReference type="AlphaFoldDB" id="A0A068RJJ9"/>
<dbReference type="STRING" id="1263082.A0A068RJJ9"/>
<dbReference type="Proteomes" id="UP000027586">
    <property type="component" value="Unassembled WGS sequence"/>
</dbReference>
<evidence type="ECO:0000256" key="1">
    <source>
        <dbReference type="ARBA" id="ARBA00022737"/>
    </source>
</evidence>
<feature type="region of interest" description="Disordered" evidence="4">
    <location>
        <begin position="1"/>
        <end position="34"/>
    </location>
</feature>
<dbReference type="Pfam" id="PF12796">
    <property type="entry name" value="Ank_2"/>
    <property type="match status" value="2"/>
</dbReference>
<name>A0A068RJJ9_9FUNG</name>